<evidence type="ECO:0000313" key="2">
    <source>
        <dbReference type="EMBL" id="MDN0023607.1"/>
    </source>
</evidence>
<dbReference type="Proteomes" id="UP001167831">
    <property type="component" value="Unassembled WGS sequence"/>
</dbReference>
<evidence type="ECO:0000313" key="3">
    <source>
        <dbReference type="EMBL" id="MDN0025766.1"/>
    </source>
</evidence>
<evidence type="ECO:0000313" key="5">
    <source>
        <dbReference type="Proteomes" id="UP001168478"/>
    </source>
</evidence>
<dbReference type="PANTHER" id="PTHR33307">
    <property type="entry name" value="ALPHA-RHAMNOSIDASE (EUROFUNG)"/>
    <property type="match status" value="1"/>
</dbReference>
<proteinExistence type="predicted"/>
<name>A0AAW7JXL6_9BACT</name>
<evidence type="ECO:0000259" key="1">
    <source>
        <dbReference type="Pfam" id="PF08531"/>
    </source>
</evidence>
<dbReference type="InterPro" id="IPR016007">
    <property type="entry name" value="Alpha_rhamnosid"/>
</dbReference>
<dbReference type="Proteomes" id="UP001168478">
    <property type="component" value="Unassembled WGS sequence"/>
</dbReference>
<dbReference type="PANTHER" id="PTHR33307:SF6">
    <property type="entry name" value="ALPHA-RHAMNOSIDASE (EUROFUNG)-RELATED"/>
    <property type="match status" value="1"/>
</dbReference>
<dbReference type="RefSeq" id="WP_289826117.1">
    <property type="nucleotide sequence ID" value="NZ_JAUEIE010000015.1"/>
</dbReference>
<gene>
    <name evidence="2" type="ORF">QVN81_11365</name>
    <name evidence="3" type="ORF">QVN84_09590</name>
</gene>
<dbReference type="Pfam" id="PF08531">
    <property type="entry name" value="Bac_rhamnosid_N"/>
    <property type="match status" value="1"/>
</dbReference>
<dbReference type="InterPro" id="IPR013737">
    <property type="entry name" value="Bac_rhamnosid_N"/>
</dbReference>
<reference evidence="3" key="1">
    <citation type="submission" date="2023-06" db="EMBL/GenBank/DDBJ databases">
        <authorList>
            <person name="Zeman M."/>
            <person name="Kubasova T."/>
            <person name="Jahodarova E."/>
            <person name="Nykrynova M."/>
            <person name="Rychlik I."/>
        </authorList>
    </citation>
    <scope>NUCLEOTIDE SEQUENCE</scope>
    <source>
        <strain evidence="3">ET15</strain>
        <strain evidence="2">ET37</strain>
    </source>
</reference>
<evidence type="ECO:0000313" key="4">
    <source>
        <dbReference type="Proteomes" id="UP001167831"/>
    </source>
</evidence>
<organism evidence="3 5">
    <name type="scientific">Leyella lascolaii</name>
    <dbReference type="NCBI Taxonomy" id="1776379"/>
    <lineage>
        <taxon>Bacteria</taxon>
        <taxon>Pseudomonadati</taxon>
        <taxon>Bacteroidota</taxon>
        <taxon>Bacteroidia</taxon>
        <taxon>Bacteroidales</taxon>
        <taxon>Prevotellaceae</taxon>
        <taxon>Leyella</taxon>
    </lineage>
</organism>
<reference evidence="3" key="2">
    <citation type="submission" date="2023-08" db="EMBL/GenBank/DDBJ databases">
        <title>Identification and characterization of horizontal gene transfer across gut microbiota members of farm animals based on homology search.</title>
        <authorList>
            <person name="Schwarzerova J."/>
            <person name="Nykrynova M."/>
            <person name="Jureckova K."/>
            <person name="Cejkova D."/>
            <person name="Rychlik I."/>
        </authorList>
    </citation>
    <scope>NUCLEOTIDE SEQUENCE</scope>
    <source>
        <strain evidence="3">ET15</strain>
        <strain evidence="2">ET37</strain>
    </source>
</reference>
<protein>
    <submittedName>
        <fullName evidence="3">Alpha-L-rhamnosidase N-terminal domain-containing protein</fullName>
    </submittedName>
</protein>
<feature type="domain" description="Bacterial alpha-L-rhamnosidase N-terminal" evidence="1">
    <location>
        <begin position="52"/>
        <end position="191"/>
    </location>
</feature>
<dbReference type="AlphaFoldDB" id="A0AAW7JXL6"/>
<accession>A0AAW7JXL6</accession>
<keyword evidence="4" id="KW-1185">Reference proteome</keyword>
<dbReference type="EMBL" id="JAUEIE010000015">
    <property type="protein sequence ID" value="MDN0023607.1"/>
    <property type="molecule type" value="Genomic_DNA"/>
</dbReference>
<sequence>MSVGKYLTIIALIVIYISETKANPYQMQWMAYPHPDDTAQVWFRNSYEIAERPVTARITIASTGYFELYVNERNVTGDVLTPLRERRLANAIAVTYDVTRFMRVGTNTVAVWYSPSFPHPESRQIALSLYGRAKNGSPEVFDNDSSWLCRKAVNALSTEGYELLGMAETEPKWNAEDIDVARWLPARIVGDNECVPIEHRSRMYEATRISRIRQQKYFDIEGDSVVYDFGEAFVGLVRVTLRDAVKGQNMRIGDMRYVCSGEADEQAIQRFTTTDCRRLLISGDENFDNAQIQKVEALETETYTRDMKE</sequence>
<dbReference type="EMBL" id="JAUEIF010000008">
    <property type="protein sequence ID" value="MDN0025766.1"/>
    <property type="molecule type" value="Genomic_DNA"/>
</dbReference>
<comment type="caution">
    <text evidence="3">The sequence shown here is derived from an EMBL/GenBank/DDBJ whole genome shotgun (WGS) entry which is preliminary data.</text>
</comment>
<dbReference type="Gene3D" id="2.60.120.260">
    <property type="entry name" value="Galactose-binding domain-like"/>
    <property type="match status" value="1"/>
</dbReference>